<protein>
    <submittedName>
        <fullName evidence="5">PH domain-containing protein</fullName>
    </submittedName>
</protein>
<comment type="subcellular location">
    <subcellularLocation>
        <location evidence="1">Endoplasmic reticulum membrane</location>
    </subcellularLocation>
</comment>
<dbReference type="GO" id="GO:0008289">
    <property type="term" value="F:lipid binding"/>
    <property type="evidence" value="ECO:0007669"/>
    <property type="project" value="TreeGrafter"/>
</dbReference>
<dbReference type="WBParaSite" id="PDA_v2.g31497.t1">
    <property type="protein sequence ID" value="PDA_v2.g31497.t1"/>
    <property type="gene ID" value="PDA_v2.g31497"/>
</dbReference>
<accession>A0A914QHT9</accession>
<keyword evidence="3" id="KW-0472">Membrane</keyword>
<dbReference type="AlphaFoldDB" id="A0A914QHT9"/>
<dbReference type="GO" id="GO:0005789">
    <property type="term" value="C:endoplasmic reticulum membrane"/>
    <property type="evidence" value="ECO:0007669"/>
    <property type="project" value="UniProtKB-SubCell"/>
</dbReference>
<reference evidence="5" key="1">
    <citation type="submission" date="2022-11" db="UniProtKB">
        <authorList>
            <consortium name="WormBaseParasite"/>
        </authorList>
    </citation>
    <scope>IDENTIFICATION</scope>
</reference>
<evidence type="ECO:0000256" key="2">
    <source>
        <dbReference type="SAM" id="MobiDB-lite"/>
    </source>
</evidence>
<evidence type="ECO:0000313" key="4">
    <source>
        <dbReference type="Proteomes" id="UP000887578"/>
    </source>
</evidence>
<dbReference type="PANTHER" id="PTHR13466">
    <property type="entry name" value="TEX2 PROTEIN-RELATED"/>
    <property type="match status" value="1"/>
</dbReference>
<feature type="compositionally biased region" description="Low complexity" evidence="2">
    <location>
        <begin position="200"/>
        <end position="218"/>
    </location>
</feature>
<keyword evidence="3" id="KW-1133">Transmembrane helix</keyword>
<dbReference type="Proteomes" id="UP000887578">
    <property type="component" value="Unplaced"/>
</dbReference>
<dbReference type="PANTHER" id="PTHR13466:SF0">
    <property type="entry name" value="SMP-LTD DOMAIN-CONTAINING PROTEIN"/>
    <property type="match status" value="1"/>
</dbReference>
<name>A0A914QHT9_9BILA</name>
<keyword evidence="4" id="KW-1185">Reference proteome</keyword>
<feature type="transmembrane region" description="Helical" evidence="3">
    <location>
        <begin position="234"/>
        <end position="256"/>
    </location>
</feature>
<sequence length="584" mass="66852">MKFFYETFFFFFFICVQFLFLDSILAAKFYRNGSTSNNSVIFDSGKTYKRNIRSSHVKHGKEVGDDVILSGYGQINLILLYKELTFEVCNDCAGISRVCYESEISSDDYEDVFGSCHQSSSCQFKVKDIGYALFFGGEQIFEYKFTGCLQVKMESLVATRFPSCKPKMDDKSMIKLFVDIDPECSIKVKNAKIYVPPTTTKSKSTIKVPSTKSKVLPPTKSPSKHPSKSSLFPIWGYIIIIVGIVILIVILIIGWMNILNEPYNVHTSCYKNIQSVLVQLEGPILRISRPERLVMKHCTHDDPTFTEDYPPMLSQSTFDITNAKIKLRPKHLARRRWWVRRYPICIVLASPDDKMHIRDDERFAELQTDLSEDGTTLINRKAPNQLGSITDDAINVARMSAERDSVATGAYDSDSDHEYELESEGEQVELRASASTDRIAKSSLQKNFPGPNTKPRGRTIYLFARTPREKERWFHVLRKACNKFSKPPHESDALELEKKMFLPEGWSLPENMNKHYFLYVLQEFRYGKHLDKVLTASVDNRTKREHLLANGGIVNMDLGRIGWHRSAHYQTDDLVVIANMSNSS</sequence>
<keyword evidence="3" id="KW-0812">Transmembrane</keyword>
<feature type="region of interest" description="Disordered" evidence="2">
    <location>
        <begin position="200"/>
        <end position="227"/>
    </location>
</feature>
<organism evidence="4 5">
    <name type="scientific">Panagrolaimus davidi</name>
    <dbReference type="NCBI Taxonomy" id="227884"/>
    <lineage>
        <taxon>Eukaryota</taxon>
        <taxon>Metazoa</taxon>
        <taxon>Ecdysozoa</taxon>
        <taxon>Nematoda</taxon>
        <taxon>Chromadorea</taxon>
        <taxon>Rhabditida</taxon>
        <taxon>Tylenchina</taxon>
        <taxon>Panagrolaimomorpha</taxon>
        <taxon>Panagrolaimoidea</taxon>
        <taxon>Panagrolaimidae</taxon>
        <taxon>Panagrolaimus</taxon>
    </lineage>
</organism>
<evidence type="ECO:0000313" key="5">
    <source>
        <dbReference type="WBParaSite" id="PDA_v2.g31497.t1"/>
    </source>
</evidence>
<evidence type="ECO:0000256" key="3">
    <source>
        <dbReference type="SAM" id="Phobius"/>
    </source>
</evidence>
<evidence type="ECO:0000256" key="1">
    <source>
        <dbReference type="ARBA" id="ARBA00004586"/>
    </source>
</evidence>
<proteinExistence type="predicted"/>